<dbReference type="InterPro" id="IPR036282">
    <property type="entry name" value="Glutathione-S-Trfase_C_sf"/>
</dbReference>
<dbReference type="AlphaFoldDB" id="A0A507FM75"/>
<reference evidence="3 4" key="1">
    <citation type="journal article" date="2019" name="Sci. Rep.">
        <title>Comparative genomics of chytrid fungi reveal insights into the obligate biotrophic and pathogenic lifestyle of Synchytrium endobioticum.</title>
        <authorList>
            <person name="van de Vossenberg B.T.L.H."/>
            <person name="Warris S."/>
            <person name="Nguyen H.D.T."/>
            <person name="van Gent-Pelzer M.P.E."/>
            <person name="Joly D.L."/>
            <person name="van de Geest H.C."/>
            <person name="Bonants P.J.M."/>
            <person name="Smith D.S."/>
            <person name="Levesque C.A."/>
            <person name="van der Lee T.A.J."/>
        </authorList>
    </citation>
    <scope>NUCLEOTIDE SEQUENCE [LARGE SCALE GENOMIC DNA]</scope>
    <source>
        <strain evidence="3 4">CBS 675.73</strain>
    </source>
</reference>
<dbReference type="SUPFAM" id="SSF52833">
    <property type="entry name" value="Thioredoxin-like"/>
    <property type="match status" value="1"/>
</dbReference>
<evidence type="ECO:0000259" key="2">
    <source>
        <dbReference type="PROSITE" id="PS50405"/>
    </source>
</evidence>
<dbReference type="InterPro" id="IPR058268">
    <property type="entry name" value="DUF7962"/>
</dbReference>
<evidence type="ECO:0000313" key="3">
    <source>
        <dbReference type="EMBL" id="TPX76416.1"/>
    </source>
</evidence>
<dbReference type="OrthoDB" id="202840at2759"/>
<feature type="domain" description="GST C-terminal" evidence="2">
    <location>
        <begin position="94"/>
        <end position="233"/>
    </location>
</feature>
<dbReference type="EMBL" id="QEAP01000047">
    <property type="protein sequence ID" value="TPX76416.1"/>
    <property type="molecule type" value="Genomic_DNA"/>
</dbReference>
<dbReference type="InterPro" id="IPR010987">
    <property type="entry name" value="Glutathione-S-Trfase_C-like"/>
</dbReference>
<dbReference type="InterPro" id="IPR004045">
    <property type="entry name" value="Glutathione_S-Trfase_N"/>
</dbReference>
<evidence type="ECO:0000259" key="1">
    <source>
        <dbReference type="PROSITE" id="PS50404"/>
    </source>
</evidence>
<dbReference type="SUPFAM" id="SSF47616">
    <property type="entry name" value="GST C-terminal domain-like"/>
    <property type="match status" value="1"/>
</dbReference>
<organism evidence="3 4">
    <name type="scientific">Chytriomyces confervae</name>
    <dbReference type="NCBI Taxonomy" id="246404"/>
    <lineage>
        <taxon>Eukaryota</taxon>
        <taxon>Fungi</taxon>
        <taxon>Fungi incertae sedis</taxon>
        <taxon>Chytridiomycota</taxon>
        <taxon>Chytridiomycota incertae sedis</taxon>
        <taxon>Chytridiomycetes</taxon>
        <taxon>Chytridiales</taxon>
        <taxon>Chytriomycetaceae</taxon>
        <taxon>Chytriomyces</taxon>
    </lineage>
</organism>
<sequence>MHLPILHHYPESPYAFKVALALRLNGVAFYSHLVPREPPRPATEALTGSYRRIPVLQVGNSVWCDSAVILDEFAAKTSDPLMATAFSAWCDKVLFPATAALLPWESLPDSLLQDRAKLMNRDPKKMLENAQKARPHFLTQVIAGLSQLEAHLNQNKTPWLCGQSSPTLCDIHAAMNVFFLRGVKGVGVNGRQVLEGFPAIKAWYARLLDAAGGMKNLVRGSAGVVSEEEVMKIAEDACLRAESICLTPSEDTVLGIKAGDLVTVSPDDYGKVGIVGQVVFISNTKLVIKHDVKSDKPGLWTTLHFPRTGYTVRKMKQSKL</sequence>
<dbReference type="Pfam" id="PF25907">
    <property type="entry name" value="DUF7962"/>
    <property type="match status" value="1"/>
</dbReference>
<feature type="domain" description="GST N-terminal" evidence="1">
    <location>
        <begin position="2"/>
        <end position="81"/>
    </location>
</feature>
<dbReference type="CDD" id="cd00299">
    <property type="entry name" value="GST_C_family"/>
    <property type="match status" value="1"/>
</dbReference>
<name>A0A507FM75_9FUNG</name>
<dbReference type="Gene3D" id="3.40.30.10">
    <property type="entry name" value="Glutaredoxin"/>
    <property type="match status" value="1"/>
</dbReference>
<dbReference type="PROSITE" id="PS50405">
    <property type="entry name" value="GST_CTER"/>
    <property type="match status" value="1"/>
</dbReference>
<keyword evidence="4" id="KW-1185">Reference proteome</keyword>
<protein>
    <recommendedName>
        <fullName evidence="5">GST N-terminal domain-containing protein</fullName>
    </recommendedName>
</protein>
<dbReference type="STRING" id="246404.A0A507FM75"/>
<dbReference type="Gene3D" id="3.40.30.110">
    <property type="match status" value="1"/>
</dbReference>
<dbReference type="Gene3D" id="1.20.1050.10">
    <property type="match status" value="1"/>
</dbReference>
<dbReference type="Pfam" id="PF13417">
    <property type="entry name" value="GST_N_3"/>
    <property type="match status" value="1"/>
</dbReference>
<evidence type="ECO:0000313" key="4">
    <source>
        <dbReference type="Proteomes" id="UP000320333"/>
    </source>
</evidence>
<gene>
    <name evidence="3" type="ORF">CcCBS67573_g02293</name>
</gene>
<dbReference type="Proteomes" id="UP000320333">
    <property type="component" value="Unassembled WGS sequence"/>
</dbReference>
<dbReference type="CDD" id="cd00570">
    <property type="entry name" value="GST_N_family"/>
    <property type="match status" value="1"/>
</dbReference>
<accession>A0A507FM75</accession>
<comment type="caution">
    <text evidence="3">The sequence shown here is derived from an EMBL/GenBank/DDBJ whole genome shotgun (WGS) entry which is preliminary data.</text>
</comment>
<dbReference type="InterPro" id="IPR036249">
    <property type="entry name" value="Thioredoxin-like_sf"/>
</dbReference>
<evidence type="ECO:0008006" key="5">
    <source>
        <dbReference type="Google" id="ProtNLM"/>
    </source>
</evidence>
<dbReference type="PROSITE" id="PS50404">
    <property type="entry name" value="GST_NTER"/>
    <property type="match status" value="1"/>
</dbReference>
<proteinExistence type="predicted"/>